<dbReference type="OrthoDB" id="7831317at2"/>
<protein>
    <submittedName>
        <fullName evidence="2">Uncharacterized protein</fullName>
    </submittedName>
</protein>
<sequence>MTPLDAAFAATEAHPEDDTARLRLYQQIADAELFLLLTGEPAGETLSPRVFPLEDGPVVLAFDSEDRLAAFTEGPAPYAALPGRIIAGQLAGQGIGLGLNLGVAPSSTILPAAAMDWLATTLASAPEETSAKPRAFHAPRALPETLTAALTAKLAHAGGLASAALLAAVDYADDRRGHMLAFLDARPGAESALARAVAEALTFSGVEAGELDVTFLGSSDPAAQALVRVARRFDLPEPVRTEPAAPAAPGMDPDRPPRLR</sequence>
<proteinExistence type="predicted"/>
<feature type="region of interest" description="Disordered" evidence="1">
    <location>
        <begin position="237"/>
        <end position="260"/>
    </location>
</feature>
<dbReference type="AlphaFoldDB" id="A0A2S0UL97"/>
<dbReference type="RefSeq" id="WP_108435385.1">
    <property type="nucleotide sequence ID" value="NZ_CP028918.1"/>
</dbReference>
<evidence type="ECO:0000313" key="3">
    <source>
        <dbReference type="Proteomes" id="UP000244496"/>
    </source>
</evidence>
<reference evidence="2 3" key="1">
    <citation type="submission" date="2018-04" db="EMBL/GenBank/DDBJ databases">
        <title>Genome sequencing of Gemmobacter.</title>
        <authorList>
            <person name="Yi H."/>
            <person name="Baek M.-G."/>
        </authorList>
    </citation>
    <scope>NUCLEOTIDE SEQUENCE [LARGE SCALE GENOMIC DNA]</scope>
    <source>
        <strain evidence="2 3">HYN0069</strain>
    </source>
</reference>
<organism evidence="2 3">
    <name type="scientific">Paragemmobacter aquarius</name>
    <dbReference type="NCBI Taxonomy" id="2169400"/>
    <lineage>
        <taxon>Bacteria</taxon>
        <taxon>Pseudomonadati</taxon>
        <taxon>Pseudomonadota</taxon>
        <taxon>Alphaproteobacteria</taxon>
        <taxon>Rhodobacterales</taxon>
        <taxon>Paracoccaceae</taxon>
        <taxon>Paragemmobacter</taxon>
    </lineage>
</organism>
<dbReference type="KEGG" id="geh:HYN69_08630"/>
<evidence type="ECO:0000256" key="1">
    <source>
        <dbReference type="SAM" id="MobiDB-lite"/>
    </source>
</evidence>
<dbReference type="EMBL" id="CP028918">
    <property type="protein sequence ID" value="AWB48566.1"/>
    <property type="molecule type" value="Genomic_DNA"/>
</dbReference>
<keyword evidence="3" id="KW-1185">Reference proteome</keyword>
<gene>
    <name evidence="2" type="ORF">HYN69_08630</name>
</gene>
<evidence type="ECO:0000313" key="2">
    <source>
        <dbReference type="EMBL" id="AWB48566.1"/>
    </source>
</evidence>
<dbReference type="Proteomes" id="UP000244496">
    <property type="component" value="Chromosome"/>
</dbReference>
<accession>A0A2S0UL97</accession>
<name>A0A2S0UL97_9RHOB</name>